<evidence type="ECO:0000256" key="7">
    <source>
        <dbReference type="ARBA" id="ARBA00022840"/>
    </source>
</evidence>
<protein>
    <recommendedName>
        <fullName evidence="9">Acetate kinase</fullName>
        <ecNumber evidence="9">2.7.2.1</ecNumber>
    </recommendedName>
    <alternativeName>
        <fullName evidence="9">Acetokinase</fullName>
    </alternativeName>
</protein>
<evidence type="ECO:0000256" key="4">
    <source>
        <dbReference type="ARBA" id="ARBA00022723"/>
    </source>
</evidence>
<organism evidence="11 12">
    <name type="scientific">Parasphingopyxis lamellibrachiae</name>
    <dbReference type="NCBI Taxonomy" id="680125"/>
    <lineage>
        <taxon>Bacteria</taxon>
        <taxon>Pseudomonadati</taxon>
        <taxon>Pseudomonadota</taxon>
        <taxon>Alphaproteobacteria</taxon>
        <taxon>Sphingomonadales</taxon>
        <taxon>Sphingomonadaceae</taxon>
        <taxon>Parasphingopyxis</taxon>
    </lineage>
</organism>
<keyword evidence="8 9" id="KW-0460">Magnesium</keyword>
<dbReference type="AlphaFoldDB" id="A0A3D9FJ25"/>
<dbReference type="PANTHER" id="PTHR21060:SF21">
    <property type="entry name" value="ACETATE KINASE"/>
    <property type="match status" value="1"/>
</dbReference>
<keyword evidence="2 9" id="KW-0963">Cytoplasm</keyword>
<comment type="caution">
    <text evidence="11">The sequence shown here is derived from an EMBL/GenBank/DDBJ whole genome shotgun (WGS) entry which is preliminary data.</text>
</comment>
<dbReference type="InterPro" id="IPR000890">
    <property type="entry name" value="Aliphatic_acid_kin_short-chain"/>
</dbReference>
<keyword evidence="12" id="KW-1185">Reference proteome</keyword>
<feature type="binding site" evidence="9">
    <location>
        <position position="9"/>
    </location>
    <ligand>
        <name>Mg(2+)</name>
        <dbReference type="ChEBI" id="CHEBI:18420"/>
    </ligand>
</feature>
<evidence type="ECO:0000256" key="9">
    <source>
        <dbReference type="HAMAP-Rule" id="MF_00020"/>
    </source>
</evidence>
<dbReference type="UniPathway" id="UPA00340">
    <property type="reaction ID" value="UER00458"/>
</dbReference>
<dbReference type="Gene3D" id="3.30.420.40">
    <property type="match status" value="2"/>
</dbReference>
<evidence type="ECO:0000256" key="1">
    <source>
        <dbReference type="ARBA" id="ARBA00008748"/>
    </source>
</evidence>
<feature type="site" description="Transition state stabilizer" evidence="9">
    <location>
        <position position="175"/>
    </location>
</feature>
<evidence type="ECO:0000313" key="11">
    <source>
        <dbReference type="EMBL" id="RED17795.1"/>
    </source>
</evidence>
<dbReference type="InterPro" id="IPR004372">
    <property type="entry name" value="Ac/propionate_kinase"/>
</dbReference>
<comment type="pathway">
    <text evidence="9">Metabolic intermediate biosynthesis; acetyl-CoA biosynthesis; acetyl-CoA from acetate: step 1/2.</text>
</comment>
<dbReference type="GO" id="GO:0006083">
    <property type="term" value="P:acetate metabolic process"/>
    <property type="evidence" value="ECO:0007669"/>
    <property type="project" value="TreeGrafter"/>
</dbReference>
<dbReference type="InterPro" id="IPR043129">
    <property type="entry name" value="ATPase_NBD"/>
</dbReference>
<feature type="binding site" evidence="9">
    <location>
        <begin position="276"/>
        <end position="278"/>
    </location>
    <ligand>
        <name>ATP</name>
        <dbReference type="ChEBI" id="CHEBI:30616"/>
    </ligand>
</feature>
<evidence type="ECO:0000256" key="2">
    <source>
        <dbReference type="ARBA" id="ARBA00022490"/>
    </source>
</evidence>
<dbReference type="Proteomes" id="UP000256310">
    <property type="component" value="Unassembled WGS sequence"/>
</dbReference>
<sequence length="368" mass="38384">MTDALLILNAGSSSVKFALYNAADPGEAPLLAGQIERIGDDPSLAIGNTSRPFGSPHDGHAALIGWLLETLDDLAPGNVRIVGAGHRVVHGGARFDTPVRIDGAVIAELEALTPLAPQHQPHNLAGIEAVATAYPDIPQIAAFDTAFHRTQSMIAERYALPRDYADQGMIAYGFHGLSYASIAPRLPALLGPDAHRVVVAHLGHGCSMAALLDGRSVATTMGFTALEGLPMGTRSGSIDPGLVLHLLSDRGMDIDAVHRLLYEKSGLLGLSGISGDMRDLLASDAPEARFAVDYFVDRCARAVGSLAVSLGGLDALVFTGGIGENAAEIREAVAARLAWLAIPPPLAIATDEEGVIATATARLLVMDH</sequence>
<dbReference type="GO" id="GO:0000287">
    <property type="term" value="F:magnesium ion binding"/>
    <property type="evidence" value="ECO:0007669"/>
    <property type="project" value="UniProtKB-UniRule"/>
</dbReference>
<feature type="site" description="Transition state stabilizer" evidence="9">
    <location>
        <position position="234"/>
    </location>
</feature>
<dbReference type="OrthoDB" id="9802453at2"/>
<accession>A0A3D9FJ25</accession>
<comment type="cofactor">
    <cofactor evidence="9">
        <name>Mg(2+)</name>
        <dbReference type="ChEBI" id="CHEBI:18420"/>
    </cofactor>
    <cofactor evidence="9">
        <name>Mn(2+)</name>
        <dbReference type="ChEBI" id="CHEBI:29035"/>
    </cofactor>
    <text evidence="9">Mg(2+). Can also accept Mn(2+).</text>
</comment>
<evidence type="ECO:0000313" key="12">
    <source>
        <dbReference type="Proteomes" id="UP000256310"/>
    </source>
</evidence>
<feature type="binding site" evidence="9">
    <location>
        <position position="87"/>
    </location>
    <ligand>
        <name>substrate</name>
    </ligand>
</feature>
<dbReference type="SUPFAM" id="SSF53067">
    <property type="entry name" value="Actin-like ATPase domain"/>
    <property type="match status" value="2"/>
</dbReference>
<feature type="active site" description="Proton donor/acceptor" evidence="9">
    <location>
        <position position="144"/>
    </location>
</feature>
<dbReference type="PROSITE" id="PS01076">
    <property type="entry name" value="ACETATE_KINASE_2"/>
    <property type="match status" value="1"/>
</dbReference>
<evidence type="ECO:0000256" key="3">
    <source>
        <dbReference type="ARBA" id="ARBA00022679"/>
    </source>
</evidence>
<keyword evidence="6 9" id="KW-0418">Kinase</keyword>
<dbReference type="InterPro" id="IPR023865">
    <property type="entry name" value="Aliphatic_acid_kinase_CS"/>
</dbReference>
<dbReference type="EMBL" id="QRDP01000004">
    <property type="protein sequence ID" value="RED17795.1"/>
    <property type="molecule type" value="Genomic_DNA"/>
</dbReference>
<evidence type="ECO:0000256" key="5">
    <source>
        <dbReference type="ARBA" id="ARBA00022741"/>
    </source>
</evidence>
<dbReference type="NCBIfam" id="TIGR00016">
    <property type="entry name" value="ackA"/>
    <property type="match status" value="1"/>
</dbReference>
<keyword evidence="3 9" id="KW-0808">Transferase</keyword>
<dbReference type="GO" id="GO:0008776">
    <property type="term" value="F:acetate kinase activity"/>
    <property type="evidence" value="ECO:0007669"/>
    <property type="project" value="UniProtKB-UniRule"/>
</dbReference>
<comment type="subcellular location">
    <subcellularLocation>
        <location evidence="9">Cytoplasm</location>
    </subcellularLocation>
</comment>
<comment type="similarity">
    <text evidence="1 9 10">Belongs to the acetokinase family.</text>
</comment>
<dbReference type="RefSeq" id="WP_116237026.1">
    <property type="nucleotide sequence ID" value="NZ_QRDP01000004.1"/>
</dbReference>
<dbReference type="PIRSF" id="PIRSF000722">
    <property type="entry name" value="Acetate_prop_kin"/>
    <property type="match status" value="1"/>
</dbReference>
<comment type="subunit">
    <text evidence="9">Homodimer.</text>
</comment>
<dbReference type="Pfam" id="PF00871">
    <property type="entry name" value="Acetate_kinase"/>
    <property type="match status" value="1"/>
</dbReference>
<reference evidence="11 12" key="1">
    <citation type="submission" date="2018-07" db="EMBL/GenBank/DDBJ databases">
        <title>Genomic Encyclopedia of Type Strains, Phase IV (KMG-IV): sequencing the most valuable type-strain genomes for metagenomic binning, comparative biology and taxonomic classification.</title>
        <authorList>
            <person name="Goeker M."/>
        </authorList>
    </citation>
    <scope>NUCLEOTIDE SEQUENCE [LARGE SCALE GENOMIC DNA]</scope>
    <source>
        <strain evidence="11 12">DSM 26725</strain>
    </source>
</reference>
<comment type="function">
    <text evidence="9">Catalyzes the formation of acetyl phosphate from acetate and ATP. Can also catalyze the reverse reaction.</text>
</comment>
<dbReference type="GO" id="GO:0005829">
    <property type="term" value="C:cytosol"/>
    <property type="evidence" value="ECO:0007669"/>
    <property type="project" value="TreeGrafter"/>
</dbReference>
<feature type="binding site" evidence="9">
    <location>
        <begin position="201"/>
        <end position="205"/>
    </location>
    <ligand>
        <name>ATP</name>
        <dbReference type="ChEBI" id="CHEBI:30616"/>
    </ligand>
</feature>
<evidence type="ECO:0000256" key="10">
    <source>
        <dbReference type="RuleBase" id="RU003835"/>
    </source>
</evidence>
<evidence type="ECO:0000256" key="6">
    <source>
        <dbReference type="ARBA" id="ARBA00022777"/>
    </source>
</evidence>
<gene>
    <name evidence="9" type="primary">ackA</name>
    <name evidence="11" type="ORF">DFR46_2849</name>
</gene>
<keyword evidence="7 9" id="KW-0067">ATP-binding</keyword>
<dbReference type="HAMAP" id="MF_00020">
    <property type="entry name" value="Acetate_kinase"/>
    <property type="match status" value="1"/>
</dbReference>
<dbReference type="PROSITE" id="PS01075">
    <property type="entry name" value="ACETATE_KINASE_1"/>
    <property type="match status" value="1"/>
</dbReference>
<dbReference type="GO" id="GO:0005524">
    <property type="term" value="F:ATP binding"/>
    <property type="evidence" value="ECO:0007669"/>
    <property type="project" value="UniProtKB-KW"/>
</dbReference>
<name>A0A3D9FJ25_9SPHN</name>
<dbReference type="EC" id="2.7.2.1" evidence="9"/>
<comment type="caution">
    <text evidence="9">Lacks conserved residue(s) required for the propagation of feature annotation.</text>
</comment>
<dbReference type="PRINTS" id="PR00471">
    <property type="entry name" value="ACETATEKNASE"/>
</dbReference>
<keyword evidence="5 9" id="KW-0547">Nucleotide-binding</keyword>
<comment type="catalytic activity">
    <reaction evidence="9">
        <text>acetate + ATP = acetyl phosphate + ADP</text>
        <dbReference type="Rhea" id="RHEA:11352"/>
        <dbReference type="ChEBI" id="CHEBI:22191"/>
        <dbReference type="ChEBI" id="CHEBI:30089"/>
        <dbReference type="ChEBI" id="CHEBI:30616"/>
        <dbReference type="ChEBI" id="CHEBI:456216"/>
        <dbReference type="EC" id="2.7.2.1"/>
    </reaction>
</comment>
<feature type="binding site" evidence="9">
    <location>
        <position position="16"/>
    </location>
    <ligand>
        <name>ATP</name>
        <dbReference type="ChEBI" id="CHEBI:30616"/>
    </ligand>
</feature>
<feature type="binding site" evidence="9">
    <location>
        <begin position="321"/>
        <end position="325"/>
    </location>
    <ligand>
        <name>ATP</name>
        <dbReference type="ChEBI" id="CHEBI:30616"/>
    </ligand>
</feature>
<dbReference type="PANTHER" id="PTHR21060">
    <property type="entry name" value="ACETATE KINASE"/>
    <property type="match status" value="1"/>
</dbReference>
<proteinExistence type="inferred from homology"/>
<dbReference type="GO" id="GO:0006085">
    <property type="term" value="P:acetyl-CoA biosynthetic process"/>
    <property type="evidence" value="ECO:0007669"/>
    <property type="project" value="UniProtKB-UniRule"/>
</dbReference>
<keyword evidence="4 9" id="KW-0479">Metal-binding</keyword>
<evidence type="ECO:0000256" key="8">
    <source>
        <dbReference type="ARBA" id="ARBA00022842"/>
    </source>
</evidence>